<dbReference type="PANTHER" id="PTHR12858">
    <property type="entry name" value="RIBOSOME BIOGENESIS PROTEIN"/>
    <property type="match status" value="1"/>
</dbReference>
<keyword evidence="3" id="KW-0539">Nucleus</keyword>
<proteinExistence type="predicted"/>
<evidence type="ECO:0000313" key="7">
    <source>
        <dbReference type="Proteomes" id="UP001234178"/>
    </source>
</evidence>
<feature type="compositionally biased region" description="Gly residues" evidence="4">
    <location>
        <begin position="1258"/>
        <end position="1271"/>
    </location>
</feature>
<organism evidence="6 7">
    <name type="scientific">Daphnia magna</name>
    <dbReference type="NCBI Taxonomy" id="35525"/>
    <lineage>
        <taxon>Eukaryota</taxon>
        <taxon>Metazoa</taxon>
        <taxon>Ecdysozoa</taxon>
        <taxon>Arthropoda</taxon>
        <taxon>Crustacea</taxon>
        <taxon>Branchiopoda</taxon>
        <taxon>Diplostraca</taxon>
        <taxon>Cladocera</taxon>
        <taxon>Anomopoda</taxon>
        <taxon>Daphniidae</taxon>
        <taxon>Daphnia</taxon>
    </lineage>
</organism>
<dbReference type="PANTHER" id="PTHR12858:SF2">
    <property type="entry name" value="RIBOSOME BIOGENESIS PROTEIN BMS1 HOMOLOG"/>
    <property type="match status" value="1"/>
</dbReference>
<feature type="compositionally biased region" description="Acidic residues" evidence="4">
    <location>
        <begin position="619"/>
        <end position="632"/>
    </location>
</feature>
<dbReference type="InterPro" id="IPR027417">
    <property type="entry name" value="P-loop_NTPase"/>
</dbReference>
<feature type="compositionally biased region" description="Acidic residues" evidence="4">
    <location>
        <begin position="750"/>
        <end position="770"/>
    </location>
</feature>
<dbReference type="InterPro" id="IPR007034">
    <property type="entry name" value="BMS1_TSR1_C"/>
</dbReference>
<feature type="compositionally biased region" description="Acidic residues" evidence="4">
    <location>
        <begin position="402"/>
        <end position="417"/>
    </location>
</feature>
<feature type="compositionally biased region" description="Basic and acidic residues" evidence="4">
    <location>
        <begin position="473"/>
        <end position="489"/>
    </location>
</feature>
<feature type="compositionally biased region" description="Basic and acidic residues" evidence="4">
    <location>
        <begin position="28"/>
        <end position="38"/>
    </location>
</feature>
<feature type="compositionally biased region" description="Basic and acidic residues" evidence="4">
    <location>
        <begin position="778"/>
        <end position="794"/>
    </location>
</feature>
<dbReference type="Pfam" id="PF04950">
    <property type="entry name" value="RIBIOP_C"/>
    <property type="match status" value="1"/>
</dbReference>
<dbReference type="Gene3D" id="3.40.50.300">
    <property type="entry name" value="P-loop containing nucleotide triphosphate hydrolases"/>
    <property type="match status" value="1"/>
</dbReference>
<dbReference type="SUPFAM" id="SSF52540">
    <property type="entry name" value="P-loop containing nucleoside triphosphate hydrolases"/>
    <property type="match status" value="1"/>
</dbReference>
<comment type="caution">
    <text evidence="6">The sequence shown here is derived from an EMBL/GenBank/DDBJ whole genome shotgun (WGS) entry which is preliminary data.</text>
</comment>
<dbReference type="Pfam" id="PF08142">
    <property type="entry name" value="AARP2CN"/>
    <property type="match status" value="1"/>
</dbReference>
<evidence type="ECO:0000259" key="5">
    <source>
        <dbReference type="PROSITE" id="PS51714"/>
    </source>
</evidence>
<accession>A0ABQ9YW03</accession>
<dbReference type="PROSITE" id="PS51714">
    <property type="entry name" value="G_BMS1"/>
    <property type="match status" value="1"/>
</dbReference>
<evidence type="ECO:0000256" key="4">
    <source>
        <dbReference type="SAM" id="MobiDB-lite"/>
    </source>
</evidence>
<dbReference type="InterPro" id="IPR039761">
    <property type="entry name" value="Bms1/Tsr1"/>
</dbReference>
<keyword evidence="7" id="KW-1185">Reference proteome</keyword>
<keyword evidence="2" id="KW-0690">Ribosome biogenesis</keyword>
<evidence type="ECO:0000313" key="6">
    <source>
        <dbReference type="EMBL" id="KAK4004817.1"/>
    </source>
</evidence>
<feature type="compositionally biased region" description="Acidic residues" evidence="4">
    <location>
        <begin position="444"/>
        <end position="472"/>
    </location>
</feature>
<feature type="region of interest" description="Disordered" evidence="4">
    <location>
        <begin position="750"/>
        <end position="794"/>
    </location>
</feature>
<dbReference type="EMBL" id="JAOYFB010000001">
    <property type="protein sequence ID" value="KAK4004817.1"/>
    <property type="molecule type" value="Genomic_DNA"/>
</dbReference>
<sequence>MEDAVEDKKKAHRERRAGRKADKKKAKDPHVQEMDARQRNPKAFAIQSVAKAQKRFHRAQDLETKKQHIPLVDRTPLEPPPIIVAIVGPPKVGKTTLLQALIKNFTRQNVTSIQGPITLVTGKKRRVTFMECNNDINSMIDIAKVADLVLLLTDASFGFEMEIFEFLNICQVHGFPRVMGVLTHLDMFKNNKQLKKTKKVLKHRFWTEVYQGAKLFYLSGQLHGTYPKHEVKNLGRFISVMKFRPLLWRTTHPYVMVDRLEDMTPPNRLHENPKCNRDVCLYGFVRGVHLRNHCPVHIPGCGDFRLKDVSFLPDPCPLPDKMKKRSLVEKEKLIYAPMSGVGGIIYDKDSIYIELGGSHSHTKQEDPTNPKSEMISSLMKLQRTLDAQMSESRVEGPTLAQADDDEDEEPYSDQEDEAGGKPREEIVHDEASGRTRRKAVFNDNLEEELGDDDDEEDEEERLDDEDCEEEFEEIKLRSINPKDREEKLVYEGSEEEDELPAVNPNAISTEKLSATAKLRKQLAEFLDEDESEDESDGDDEMQTIIEEKVEGVDGQFRRGAVIYDLNDAVEETAEPARKKPKTGKKKPIDKDMEVHMKIKSTLEALKKPNLVNKKPQEPMEMEDEEEESENDDIDLKWKDNLAQKASEAFYERQTGKGNLRKLVYGPDITEEKNSDESDADDGDDDRLGGLFKVASDKRRHTQNTISTKDNIDSSFFRVDKLQDWSKPDVLDSIRDCFVTGKWKEDEDAEELLAMDDLDDMNSEGDFEDLETGQVSQAGKKDGAEKKDESPEEERQRLIEKKRKLKEQFNSEYDEGGSKKTKTYYDDLKEEMDQQANLNKSEFDGMDDETRIQYEGFRPGMYVRMEIEDVPCELLTNFNPIYPLIVGALLPGEENIGFVQARLKKHRWQRRILKTRDPLILSLGWRRFQTIPLYSIHDHNGRHRQLKYTPEHMHCTASFWGPLTPQGTGLLAVQSVSQVQAGFRISATGTILDLDKSTQIVKKLKLVGTPFQIYRKTAFIEGMFSSTLEVAKFEGASIRTVSGIRGQIKKAIRSPEGAFRATFEDKIKLSDIVFVRTWFRVDVPEFYTPVTSLLLPPDAKNTWLGMKTLGQIKRERNIKNEANADSMYTPIERKGRVFQPLVIPRALQSALPYINRPKVKKADHTPGSIEAVRAQRPAVVLEPREQKVAKLMAMLKTRYEDRTDRLHVEAVDRLAAHRAVVQAEAQRKMKKQKEARQSVSRLLSRAEIIKEAKARKRGGSGGGEDSGRGGRGPLAYQNGGIQSRARRFEKDSLGRAAKKKDVKSHPVGGGRIAKRKINASVPQERKRYETFVSPSIYFYRYALLSGFGGGMRSVQICLLRRIGA</sequence>
<dbReference type="SMART" id="SM01362">
    <property type="entry name" value="DUF663"/>
    <property type="match status" value="1"/>
</dbReference>
<evidence type="ECO:0000256" key="3">
    <source>
        <dbReference type="ARBA" id="ARBA00023242"/>
    </source>
</evidence>
<reference evidence="6 7" key="1">
    <citation type="journal article" date="2023" name="Nucleic Acids Res.">
        <title>The hologenome of Daphnia magna reveals possible DNA methylation and microbiome-mediated evolution of the host genome.</title>
        <authorList>
            <person name="Chaturvedi A."/>
            <person name="Li X."/>
            <person name="Dhandapani V."/>
            <person name="Marshall H."/>
            <person name="Kissane S."/>
            <person name="Cuenca-Cambronero M."/>
            <person name="Asole G."/>
            <person name="Calvet F."/>
            <person name="Ruiz-Romero M."/>
            <person name="Marangio P."/>
            <person name="Guigo R."/>
            <person name="Rago D."/>
            <person name="Mirbahai L."/>
            <person name="Eastwood N."/>
            <person name="Colbourne J.K."/>
            <person name="Zhou J."/>
            <person name="Mallon E."/>
            <person name="Orsini L."/>
        </authorList>
    </citation>
    <scope>NUCLEOTIDE SEQUENCE [LARGE SCALE GENOMIC DNA]</scope>
    <source>
        <strain evidence="6">LRV0_1</strain>
    </source>
</reference>
<dbReference type="InterPro" id="IPR037875">
    <property type="entry name" value="Bms1_N"/>
</dbReference>
<dbReference type="CDD" id="cd01882">
    <property type="entry name" value="BMS1"/>
    <property type="match status" value="1"/>
</dbReference>
<dbReference type="Proteomes" id="UP001234178">
    <property type="component" value="Unassembled WGS sequence"/>
</dbReference>
<dbReference type="InterPro" id="IPR030387">
    <property type="entry name" value="G_Bms1/Tsr1_dom"/>
</dbReference>
<name>A0ABQ9YW03_9CRUS</name>
<feature type="region of interest" description="Disordered" evidence="4">
    <location>
        <begin position="660"/>
        <end position="689"/>
    </location>
</feature>
<feature type="region of interest" description="Disordered" evidence="4">
    <location>
        <begin position="386"/>
        <end position="509"/>
    </location>
</feature>
<protein>
    <recommendedName>
        <fullName evidence="5">Bms1-type G domain-containing protein</fullName>
    </recommendedName>
</protein>
<dbReference type="PROSITE" id="PS00028">
    <property type="entry name" value="ZINC_FINGER_C2H2_1"/>
    <property type="match status" value="1"/>
</dbReference>
<dbReference type="InterPro" id="IPR012948">
    <property type="entry name" value="AARP2CN"/>
</dbReference>
<feature type="region of interest" description="Disordered" evidence="4">
    <location>
        <begin position="1249"/>
        <end position="1277"/>
    </location>
</feature>
<feature type="compositionally biased region" description="Basic and acidic residues" evidence="4">
    <location>
        <begin position="418"/>
        <end position="433"/>
    </location>
</feature>
<comment type="subcellular location">
    <subcellularLocation>
        <location evidence="1">Nucleus</location>
        <location evidence="1">Nucleolus</location>
    </subcellularLocation>
</comment>
<evidence type="ECO:0000256" key="2">
    <source>
        <dbReference type="ARBA" id="ARBA00022517"/>
    </source>
</evidence>
<feature type="compositionally biased region" description="Basic residues" evidence="4">
    <location>
        <begin position="10"/>
        <end position="27"/>
    </location>
</feature>
<dbReference type="SMART" id="SM00785">
    <property type="entry name" value="AARP2CN"/>
    <property type="match status" value="1"/>
</dbReference>
<dbReference type="InterPro" id="IPR013087">
    <property type="entry name" value="Znf_C2H2_type"/>
</dbReference>
<gene>
    <name evidence="6" type="ORF">OUZ56_006540</name>
</gene>
<feature type="domain" description="Bms1-type G" evidence="5">
    <location>
        <begin position="79"/>
        <end position="244"/>
    </location>
</feature>
<feature type="region of interest" description="Disordered" evidence="4">
    <location>
        <begin position="1"/>
        <end position="42"/>
    </location>
</feature>
<evidence type="ECO:0000256" key="1">
    <source>
        <dbReference type="ARBA" id="ARBA00004604"/>
    </source>
</evidence>
<feature type="compositionally biased region" description="Basic and acidic residues" evidence="4">
    <location>
        <begin position="586"/>
        <end position="596"/>
    </location>
</feature>
<feature type="region of interest" description="Disordered" evidence="4">
    <location>
        <begin position="572"/>
        <end position="636"/>
    </location>
</feature>